<keyword evidence="4" id="KW-0378">Hydrolase</keyword>
<evidence type="ECO:0000259" key="2">
    <source>
        <dbReference type="Pfam" id="PF21307"/>
    </source>
</evidence>
<dbReference type="InterPro" id="IPR054363">
    <property type="entry name" value="GH95_cat"/>
</dbReference>
<dbReference type="InterPro" id="IPR008928">
    <property type="entry name" value="6-hairpin_glycosidase_sf"/>
</dbReference>
<dbReference type="InterPro" id="IPR016518">
    <property type="entry name" value="Alpha-L-fucosidase"/>
</dbReference>
<dbReference type="Pfam" id="PF14498">
    <property type="entry name" value="Glyco_hyd_65N_2"/>
    <property type="match status" value="1"/>
</dbReference>
<sequence>MGCAESFEGIGCRSSRPRHISWVSRFQSDGLRTLELMKTVLPILAVLVQAIGTFSAPAGFPSSGNGLWYTTQGNVWGRSYLLIGNGYLGASSSGGTTTEAIFLNIESLWQGGPFQDPTYNGGNKAPSTAAANAKTLASVRQTILTNGTASGSVIEPLSAAIGVYGSYASPGQLVTTLVSPGGSQSNYGRFLDMDAAKFVTTWAQNGTTFTREAFCSHPAQACVQHTRTSPSAKFTETYAFASLTGLPAPNVTCSSSNTMLFRGLASSPGMTFEILASVKTTGGTVSCSTAPAINGTTLATVTVTGATESWITWVGGTNYDMNAGDAAHNFSFQGVDPHDGLVTLLAGSANETYSALLAAHNADYTATARKFKLDIGQTADMTTPTDVLKDAYSTTNTNPYLEWLAFNFGRYLLFSSSRGALPANLQGKWSNDAKTSWGADYHSNINIQMNYWSAESTNLDVTKPLFDYIEKTWAPRGAQTAQILYNITQGWVTHDEMNIFGHTGMKSDGNDARWADYTESAVWMMVHVWDHFDYSNDVAWWKSQGYPLVKGVAQFHLARLQDDTYFKDGTLIVAPCNSPEQDYMTLACAHSQQLIWQMLNAILKGASAAGETDTAFLNDVQTKVAKMDKGIHIGSWGQLQEWKIDRDSQNDTHRHLSHLIGVYPGYAVSSYSPTIQASAKNYTRAQVLNAATTSLIARGNGTGPDADAGWEKAWRAACWAQFQNATEFYFELTYTLDRNLAENLMSMYSPASNPLLQIDANLGYPGALMNALLQSPDVPTLSTPLVITLLPALPSKWATGSITGARARGAITVDLTWSAGKPTKAVFTVDAGAISRPVQVVYRNKVVASFTTKGGYTKTITSF</sequence>
<protein>
    <submittedName>
        <fullName evidence="4">Glycoside hydrolase family 95 protein</fullName>
    </submittedName>
</protein>
<keyword evidence="5" id="KW-1185">Reference proteome</keyword>
<feature type="domain" description="Glycosyl hydrolase family 95 catalytic" evidence="3">
    <location>
        <begin position="353"/>
        <end position="772"/>
    </location>
</feature>
<evidence type="ECO:0000259" key="1">
    <source>
        <dbReference type="Pfam" id="PF14498"/>
    </source>
</evidence>
<dbReference type="PIRSF" id="PIRSF007663">
    <property type="entry name" value="UCP007663"/>
    <property type="match status" value="1"/>
</dbReference>
<gene>
    <name evidence="4" type="ORF">BD410DRAFT_784409</name>
</gene>
<accession>A0A4Y7QHK6</accession>
<organism evidence="4 5">
    <name type="scientific">Rickenella mellea</name>
    <dbReference type="NCBI Taxonomy" id="50990"/>
    <lineage>
        <taxon>Eukaryota</taxon>
        <taxon>Fungi</taxon>
        <taxon>Dikarya</taxon>
        <taxon>Basidiomycota</taxon>
        <taxon>Agaricomycotina</taxon>
        <taxon>Agaricomycetes</taxon>
        <taxon>Hymenochaetales</taxon>
        <taxon>Rickenellaceae</taxon>
        <taxon>Rickenella</taxon>
    </lineage>
</organism>
<feature type="domain" description="Alpha fucosidase A-like C-terminal" evidence="2">
    <location>
        <begin position="786"/>
        <end position="833"/>
    </location>
</feature>
<dbReference type="GO" id="GO:0005975">
    <property type="term" value="P:carbohydrate metabolic process"/>
    <property type="evidence" value="ECO:0007669"/>
    <property type="project" value="InterPro"/>
</dbReference>
<dbReference type="GO" id="GO:0004560">
    <property type="term" value="F:alpha-L-fucosidase activity"/>
    <property type="evidence" value="ECO:0007669"/>
    <property type="project" value="InterPro"/>
</dbReference>
<dbReference type="STRING" id="50990.A0A4Y7QHK6"/>
<dbReference type="Pfam" id="PF22124">
    <property type="entry name" value="Glyco_hydro_95_cat"/>
    <property type="match status" value="1"/>
</dbReference>
<dbReference type="Gene3D" id="1.50.10.10">
    <property type="match status" value="1"/>
</dbReference>
<feature type="domain" description="Glycosyl hydrolase family 95 N-terminal" evidence="1">
    <location>
        <begin position="67"/>
        <end position="321"/>
    </location>
</feature>
<dbReference type="EMBL" id="ML170162">
    <property type="protein sequence ID" value="TDL26309.1"/>
    <property type="molecule type" value="Genomic_DNA"/>
</dbReference>
<evidence type="ECO:0000313" key="4">
    <source>
        <dbReference type="EMBL" id="TDL26309.1"/>
    </source>
</evidence>
<dbReference type="VEuPathDB" id="FungiDB:BD410DRAFT_784409"/>
<dbReference type="Pfam" id="PF21307">
    <property type="entry name" value="Glyco_hydro_95_C"/>
    <property type="match status" value="1"/>
</dbReference>
<name>A0A4Y7QHK6_9AGAM</name>
<dbReference type="OrthoDB" id="2848340at2759"/>
<dbReference type="InterPro" id="IPR012341">
    <property type="entry name" value="6hp_glycosidase-like_sf"/>
</dbReference>
<dbReference type="InterPro" id="IPR049053">
    <property type="entry name" value="AFCA-like_C"/>
</dbReference>
<dbReference type="AlphaFoldDB" id="A0A4Y7QHK6"/>
<dbReference type="InterPro" id="IPR027414">
    <property type="entry name" value="GH95_N_dom"/>
</dbReference>
<dbReference type="PANTHER" id="PTHR31084">
    <property type="entry name" value="ALPHA-L-FUCOSIDASE 2"/>
    <property type="match status" value="1"/>
</dbReference>
<proteinExistence type="predicted"/>
<dbReference type="SUPFAM" id="SSF48208">
    <property type="entry name" value="Six-hairpin glycosidases"/>
    <property type="match status" value="1"/>
</dbReference>
<dbReference type="Proteomes" id="UP000294933">
    <property type="component" value="Unassembled WGS sequence"/>
</dbReference>
<evidence type="ECO:0000313" key="5">
    <source>
        <dbReference type="Proteomes" id="UP000294933"/>
    </source>
</evidence>
<evidence type="ECO:0000259" key="3">
    <source>
        <dbReference type="Pfam" id="PF22124"/>
    </source>
</evidence>
<reference evidence="4 5" key="1">
    <citation type="submission" date="2018-06" db="EMBL/GenBank/DDBJ databases">
        <title>A transcriptomic atlas of mushroom development highlights an independent origin of complex multicellularity.</title>
        <authorList>
            <consortium name="DOE Joint Genome Institute"/>
            <person name="Krizsan K."/>
            <person name="Almasi E."/>
            <person name="Merenyi Z."/>
            <person name="Sahu N."/>
            <person name="Viragh M."/>
            <person name="Koszo T."/>
            <person name="Mondo S."/>
            <person name="Kiss B."/>
            <person name="Balint B."/>
            <person name="Kues U."/>
            <person name="Barry K."/>
            <person name="Hegedus J.C."/>
            <person name="Henrissat B."/>
            <person name="Johnson J."/>
            <person name="Lipzen A."/>
            <person name="Ohm R."/>
            <person name="Nagy I."/>
            <person name="Pangilinan J."/>
            <person name="Yan J."/>
            <person name="Xiong Y."/>
            <person name="Grigoriev I.V."/>
            <person name="Hibbett D.S."/>
            <person name="Nagy L.G."/>
        </authorList>
    </citation>
    <scope>NUCLEOTIDE SEQUENCE [LARGE SCALE GENOMIC DNA]</scope>
    <source>
        <strain evidence="4 5">SZMC22713</strain>
    </source>
</reference>
<dbReference type="PANTHER" id="PTHR31084:SF3">
    <property type="entry name" value="ALPHA-FUCOSIDASE A"/>
    <property type="match status" value="1"/>
</dbReference>